<dbReference type="OMA" id="FYFLKWV"/>
<evidence type="ECO:0000313" key="4">
    <source>
        <dbReference type="Proteomes" id="UP000005238"/>
    </source>
</evidence>
<dbReference type="GO" id="GO:0006629">
    <property type="term" value="P:lipid metabolic process"/>
    <property type="evidence" value="ECO:0000318"/>
    <property type="project" value="GO_Central"/>
</dbReference>
<evidence type="ECO:0000256" key="2">
    <source>
        <dbReference type="SAM" id="Phobius"/>
    </source>
</evidence>
<dbReference type="VEuPathDB" id="FungiDB:KRP23_14920"/>
<dbReference type="EnsemblProtists" id="Phyra78152">
    <property type="protein sequence ID" value="Phyra78152"/>
    <property type="gene ID" value="Phyra78152"/>
</dbReference>
<proteinExistence type="predicted"/>
<keyword evidence="4" id="KW-1185">Reference proteome</keyword>
<dbReference type="Gene3D" id="3.40.50.1820">
    <property type="entry name" value="alpha/beta hydrolase"/>
    <property type="match status" value="1"/>
</dbReference>
<dbReference type="VEuPathDB" id="FungiDB:KRP22_8950"/>
<dbReference type="Proteomes" id="UP000005238">
    <property type="component" value="Unassembled WGS sequence"/>
</dbReference>
<dbReference type="SUPFAM" id="SSF53474">
    <property type="entry name" value="alpha/beta-Hydrolases"/>
    <property type="match status" value="1"/>
</dbReference>
<dbReference type="InterPro" id="IPR003386">
    <property type="entry name" value="LACT/PDAT_acylTrfase"/>
</dbReference>
<dbReference type="GeneID" id="94221592"/>
<feature type="region of interest" description="Disordered" evidence="1">
    <location>
        <begin position="1"/>
        <end position="66"/>
    </location>
</feature>
<protein>
    <recommendedName>
        <fullName evidence="5">Phospholipid:diacylglycerol acyltransferase</fullName>
    </recommendedName>
</protein>
<feature type="transmembrane region" description="Helical" evidence="2">
    <location>
        <begin position="78"/>
        <end position="99"/>
    </location>
</feature>
<dbReference type="RefSeq" id="XP_067737076.1">
    <property type="nucleotide sequence ID" value="XM_067885799.1"/>
</dbReference>
<dbReference type="AlphaFoldDB" id="H3GNG9"/>
<dbReference type="STRING" id="164328.H3GNG9"/>
<evidence type="ECO:0000313" key="3">
    <source>
        <dbReference type="EnsemblProtists" id="Phyra78152"/>
    </source>
</evidence>
<feature type="compositionally biased region" description="Low complexity" evidence="1">
    <location>
        <begin position="17"/>
        <end position="39"/>
    </location>
</feature>
<accession>H3GNG9</accession>
<evidence type="ECO:0008006" key="5">
    <source>
        <dbReference type="Google" id="ProtNLM"/>
    </source>
</evidence>
<dbReference type="Pfam" id="PF02450">
    <property type="entry name" value="LCAT"/>
    <property type="match status" value="1"/>
</dbReference>
<keyword evidence="2" id="KW-1133">Transmembrane helix</keyword>
<dbReference type="GO" id="GO:0005737">
    <property type="term" value="C:cytoplasm"/>
    <property type="evidence" value="ECO:0000318"/>
    <property type="project" value="GO_Central"/>
</dbReference>
<evidence type="ECO:0000256" key="1">
    <source>
        <dbReference type="SAM" id="MobiDB-lite"/>
    </source>
</evidence>
<dbReference type="InterPro" id="IPR029058">
    <property type="entry name" value="AB_hydrolase_fold"/>
</dbReference>
<dbReference type="VEuPathDB" id="FungiDB:KRP22_15065"/>
<organism evidence="3 4">
    <name type="scientific">Phytophthora ramorum</name>
    <name type="common">Sudden oak death agent</name>
    <dbReference type="NCBI Taxonomy" id="164328"/>
    <lineage>
        <taxon>Eukaryota</taxon>
        <taxon>Sar</taxon>
        <taxon>Stramenopiles</taxon>
        <taxon>Oomycota</taxon>
        <taxon>Peronosporomycetes</taxon>
        <taxon>Peronosporales</taxon>
        <taxon>Peronosporaceae</taxon>
        <taxon>Phytophthora</taxon>
    </lineage>
</organism>
<feature type="compositionally biased region" description="Polar residues" evidence="1">
    <location>
        <begin position="53"/>
        <end position="66"/>
    </location>
</feature>
<dbReference type="PANTHER" id="PTHR11440">
    <property type="entry name" value="LECITHIN-CHOLESTEROL ACYLTRANSFERASE-RELATED"/>
    <property type="match status" value="1"/>
</dbReference>
<name>H3GNG9_PHYRM</name>
<dbReference type="HOGENOM" id="CLU_016065_2_0_1"/>
<keyword evidence="2" id="KW-0812">Transmembrane</keyword>
<reference evidence="3" key="2">
    <citation type="submission" date="2015-06" db="UniProtKB">
        <authorList>
            <consortium name="EnsemblProtists"/>
        </authorList>
    </citation>
    <scope>IDENTIFICATION</scope>
    <source>
        <strain evidence="3">Pr102</strain>
    </source>
</reference>
<dbReference type="eggNOG" id="KOG2369">
    <property type="taxonomic scope" value="Eukaryota"/>
</dbReference>
<dbReference type="OrthoDB" id="190846at2759"/>
<reference evidence="4" key="1">
    <citation type="journal article" date="2006" name="Science">
        <title>Phytophthora genome sequences uncover evolutionary origins and mechanisms of pathogenesis.</title>
        <authorList>
            <person name="Tyler B.M."/>
            <person name="Tripathy S."/>
            <person name="Zhang X."/>
            <person name="Dehal P."/>
            <person name="Jiang R.H."/>
            <person name="Aerts A."/>
            <person name="Arredondo F.D."/>
            <person name="Baxter L."/>
            <person name="Bensasson D."/>
            <person name="Beynon J.L."/>
            <person name="Chapman J."/>
            <person name="Damasceno C.M."/>
            <person name="Dorrance A.E."/>
            <person name="Dou D."/>
            <person name="Dickerman A.W."/>
            <person name="Dubchak I.L."/>
            <person name="Garbelotto M."/>
            <person name="Gijzen M."/>
            <person name="Gordon S.G."/>
            <person name="Govers F."/>
            <person name="Grunwald N.J."/>
            <person name="Huang W."/>
            <person name="Ivors K.L."/>
            <person name="Jones R.W."/>
            <person name="Kamoun S."/>
            <person name="Krampis K."/>
            <person name="Lamour K.H."/>
            <person name="Lee M.K."/>
            <person name="McDonald W.H."/>
            <person name="Medina M."/>
            <person name="Meijer H.J."/>
            <person name="Nordberg E.K."/>
            <person name="Maclean D.J."/>
            <person name="Ospina-Giraldo M.D."/>
            <person name="Morris P.F."/>
            <person name="Phuntumart V."/>
            <person name="Putnam N.H."/>
            <person name="Rash S."/>
            <person name="Rose J.K."/>
            <person name="Sakihama Y."/>
            <person name="Salamov A.A."/>
            <person name="Savidor A."/>
            <person name="Scheuring C.F."/>
            <person name="Smith B.M."/>
            <person name="Sobral B.W."/>
            <person name="Terry A."/>
            <person name="Torto-Alalibo T.A."/>
            <person name="Win J."/>
            <person name="Xu Z."/>
            <person name="Zhang H."/>
            <person name="Grigoriev I.V."/>
            <person name="Rokhsar D.S."/>
            <person name="Boore J.L."/>
        </authorList>
    </citation>
    <scope>NUCLEOTIDE SEQUENCE [LARGE SCALE GENOMIC DNA]</scope>
    <source>
        <strain evidence="4">Pr102</strain>
    </source>
</reference>
<dbReference type="InParanoid" id="H3GNG9"/>
<dbReference type="GO" id="GO:0008374">
    <property type="term" value="F:O-acyltransferase activity"/>
    <property type="evidence" value="ECO:0007669"/>
    <property type="project" value="InterPro"/>
</dbReference>
<sequence>MTLDGASSGVRQRKPHGPSSSGEPSSAESPKTAAKAAVVEAEHEESQAKKKLQQATRSLGRTQSWHTRAADHLARKRIYSILAGVAIGVVAVISFQSFYLDKPLLSEDSLLKVREMFDNFNWSVNVREELLAALDNRPALLGAAERRPGLELFQQEQLAAYSPVVLLPGFTSTGLEIWNGSECSKAYFRQRMWGTSRMLQQFMMNQKCWLEHMMLNRTSGMDPDGIKLRAAKGLEAADYLIGGFWVWGKMVENLAEIGYDSNNLYMAAYDWRLMPHLLEERDGYFTKLKYTIEMAKASSGGRKVMLVTHSYATQVFFHFLKWVESDNGGKGGDQWVENNVEAFVNIAGPTLGAVKTISALMSGEMKDTAELGGLSKFLGYFFSVSARTQLARSWSSVFSMLPIGGDRIWGTAVSAPDDVVAASPLSTGKNSTIDPKKVKDHVARFGSNGQVVRFVNATHENVTAGGVQTLLGELDPYLETFGSWFSTGIAENPSLPEYDQSKYWTNPLETPLPKAPSLKVFCFYGVGKPVERGYTYGANPPNEDNVTVNGKRVAPYVFNTDIDDLPYVNNGIRYTDGDGTVPLVSLGLMCASGWRTDKYNPGGVDVRVREYRHNPVSMLFDPRGGPETADHVDIMGNHALIRDVLLVAARAYDRVPENITSSIMDIAQRVGEL</sequence>
<keyword evidence="2" id="KW-0472">Membrane</keyword>
<dbReference type="EMBL" id="DS566026">
    <property type="status" value="NOT_ANNOTATED_CDS"/>
    <property type="molecule type" value="Genomic_DNA"/>
</dbReference>